<evidence type="ECO:0000256" key="3">
    <source>
        <dbReference type="ARBA" id="ARBA00023163"/>
    </source>
</evidence>
<dbReference type="PANTHER" id="PTHR33294">
    <property type="entry name" value="AWPM-19-LIKE FAMILY PROTEIN"/>
    <property type="match status" value="1"/>
</dbReference>
<evidence type="ECO:0000259" key="9">
    <source>
        <dbReference type="PROSITE" id="PS51745"/>
    </source>
</evidence>
<keyword evidence="6" id="KW-0678">Repressor</keyword>
<dbReference type="EMBL" id="JAGKQM010000015">
    <property type="protein sequence ID" value="KAH0876593.1"/>
    <property type="molecule type" value="Genomic_DNA"/>
</dbReference>
<feature type="region of interest" description="Disordered" evidence="7">
    <location>
        <begin position="45"/>
        <end position="112"/>
    </location>
</feature>
<feature type="transmembrane region" description="Helical" evidence="8">
    <location>
        <begin position="425"/>
        <end position="447"/>
    </location>
</feature>
<dbReference type="SUPFAM" id="SSF54277">
    <property type="entry name" value="CAD &amp; PB1 domains"/>
    <property type="match status" value="1"/>
</dbReference>
<evidence type="ECO:0000256" key="8">
    <source>
        <dbReference type="SAM" id="Phobius"/>
    </source>
</evidence>
<evidence type="ECO:0000256" key="4">
    <source>
        <dbReference type="ARBA" id="ARBA00023242"/>
    </source>
</evidence>
<comment type="subunit">
    <text evidence="6">Homodimers and heterodimers.</text>
</comment>
<evidence type="ECO:0000313" key="10">
    <source>
        <dbReference type="EMBL" id="KAH0876593.1"/>
    </source>
</evidence>
<comment type="subcellular location">
    <subcellularLocation>
        <location evidence="1 6">Nucleus</location>
    </subcellularLocation>
</comment>
<dbReference type="InterPro" id="IPR008390">
    <property type="entry name" value="AWPM-19"/>
</dbReference>
<gene>
    <name evidence="10" type="ORF">HID58_063987</name>
</gene>
<keyword evidence="8" id="KW-1133">Transmembrane helix</keyword>
<proteinExistence type="inferred from homology"/>
<keyword evidence="8" id="KW-0812">Transmembrane</keyword>
<dbReference type="Gene3D" id="3.10.20.90">
    <property type="entry name" value="Phosphatidylinositol 3-kinase Catalytic Subunit, Chain A, domain 1"/>
    <property type="match status" value="1"/>
</dbReference>
<sequence length="487" mass="53529">MRGGGSEFETGKSNLLPAESELELGLGLSIGGGAWRERGRILTAKDFPSVGSKRAADSSSNQGQGASPPRSSQIVGWPPIGSHRMNKVNNQAMKAAKEEEEEEGKKKNEPKDVSVQGLGYVKVNMDGVGIGRKVEMRAHSSYENLAQKLEEMFFGMTGTTTTSRKKVKPWRLLDGSSEFVLTYEDKEGDWMLVGDVPWRMFITSVKRLRIMGTSEANGLDYLSRTPQLLSRSSISSSSSSSFRAFSLPPLADPFQLRYVKEAEEIRLKMQPLELIKRVREIEHESSAGQETEQEKDVKQNAAVDLSKRLKDFRSLNDASSLKALEEWRKRKMERARQRDLEKTGGFGGNGATLFFLTFSILAAVIGIASKLAGANHIRFWRNDSLAAAGSSSIVAWAVTALAMGLACKQINIGGWRGWRLRIIEAFIIILTFTQLLYVLLIHAGVFSSKYGPGYRDRDYATGQGHGHVPGTHAGEHKAGVGTTTLAV</sequence>
<feature type="compositionally biased region" description="Basic and acidic residues" evidence="7">
    <location>
        <begin position="103"/>
        <end position="112"/>
    </location>
</feature>
<evidence type="ECO:0000256" key="1">
    <source>
        <dbReference type="ARBA" id="ARBA00004123"/>
    </source>
</evidence>
<evidence type="ECO:0000256" key="6">
    <source>
        <dbReference type="RuleBase" id="RU004549"/>
    </source>
</evidence>
<dbReference type="Proteomes" id="UP000824890">
    <property type="component" value="Unassembled WGS sequence"/>
</dbReference>
<reference evidence="10 11" key="1">
    <citation type="submission" date="2021-05" db="EMBL/GenBank/DDBJ databases">
        <title>Genome Assembly of Synthetic Allotetraploid Brassica napus Reveals Homoeologous Exchanges between Subgenomes.</title>
        <authorList>
            <person name="Davis J.T."/>
        </authorList>
    </citation>
    <scope>NUCLEOTIDE SEQUENCE [LARGE SCALE GENOMIC DNA]</scope>
    <source>
        <strain evidence="11">cv. Da-Ae</strain>
        <tissue evidence="10">Seedling</tissue>
    </source>
</reference>
<keyword evidence="3 6" id="KW-0804">Transcription</keyword>
<keyword evidence="8" id="KW-0472">Membrane</keyword>
<protein>
    <recommendedName>
        <fullName evidence="6">Auxin-responsive protein</fullName>
    </recommendedName>
</protein>
<comment type="function">
    <text evidence="6">Aux/IAA proteins are short-lived transcriptional factors that function as repressors of early auxin response genes at low auxin concentrations.</text>
</comment>
<dbReference type="Pfam" id="PF02309">
    <property type="entry name" value="AUX_IAA"/>
    <property type="match status" value="1"/>
</dbReference>
<evidence type="ECO:0000256" key="2">
    <source>
        <dbReference type="ARBA" id="ARBA00023015"/>
    </source>
</evidence>
<comment type="similarity">
    <text evidence="6">Belongs to the Aux/IAA family.</text>
</comment>
<dbReference type="InterPro" id="IPR053793">
    <property type="entry name" value="PB1-like"/>
</dbReference>
<feature type="region of interest" description="Disordered" evidence="7">
    <location>
        <begin position="465"/>
        <end position="487"/>
    </location>
</feature>
<keyword evidence="2 6" id="KW-0805">Transcription regulation</keyword>
<evidence type="ECO:0000313" key="11">
    <source>
        <dbReference type="Proteomes" id="UP000824890"/>
    </source>
</evidence>
<feature type="domain" description="PB1" evidence="9">
    <location>
        <begin position="118"/>
        <end position="213"/>
    </location>
</feature>
<feature type="transmembrane region" description="Helical" evidence="8">
    <location>
        <begin position="385"/>
        <end position="405"/>
    </location>
</feature>
<dbReference type="PANTHER" id="PTHR33294:SF16">
    <property type="entry name" value="AWPM-19-LIKE FAMILY PROTEIN"/>
    <property type="match status" value="1"/>
</dbReference>
<dbReference type="InterPro" id="IPR033389">
    <property type="entry name" value="AUX/IAA_dom"/>
</dbReference>
<name>A0ABQ7Z913_BRANA</name>
<accession>A0ABQ7Z913</accession>
<evidence type="ECO:0000256" key="5">
    <source>
        <dbReference type="ARBA" id="ARBA00023294"/>
    </source>
</evidence>
<keyword evidence="5 6" id="KW-0927">Auxin signaling pathway</keyword>
<dbReference type="PROSITE" id="PS51745">
    <property type="entry name" value="PB1"/>
    <property type="match status" value="1"/>
</dbReference>
<keyword evidence="11" id="KW-1185">Reference proteome</keyword>
<evidence type="ECO:0000256" key="7">
    <source>
        <dbReference type="SAM" id="MobiDB-lite"/>
    </source>
</evidence>
<organism evidence="10 11">
    <name type="scientific">Brassica napus</name>
    <name type="common">Rape</name>
    <dbReference type="NCBI Taxonomy" id="3708"/>
    <lineage>
        <taxon>Eukaryota</taxon>
        <taxon>Viridiplantae</taxon>
        <taxon>Streptophyta</taxon>
        <taxon>Embryophyta</taxon>
        <taxon>Tracheophyta</taxon>
        <taxon>Spermatophyta</taxon>
        <taxon>Magnoliopsida</taxon>
        <taxon>eudicotyledons</taxon>
        <taxon>Gunneridae</taxon>
        <taxon>Pentapetalae</taxon>
        <taxon>rosids</taxon>
        <taxon>malvids</taxon>
        <taxon>Brassicales</taxon>
        <taxon>Brassicaceae</taxon>
        <taxon>Brassiceae</taxon>
        <taxon>Brassica</taxon>
    </lineage>
</organism>
<comment type="caution">
    <text evidence="10">The sequence shown here is derived from an EMBL/GenBank/DDBJ whole genome shotgun (WGS) entry which is preliminary data.</text>
</comment>
<feature type="compositionally biased region" description="Polar residues" evidence="7">
    <location>
        <begin position="57"/>
        <end position="74"/>
    </location>
</feature>
<feature type="transmembrane region" description="Helical" evidence="8">
    <location>
        <begin position="353"/>
        <end position="373"/>
    </location>
</feature>
<dbReference type="Pfam" id="PF05512">
    <property type="entry name" value="AWPM-19"/>
    <property type="match status" value="1"/>
</dbReference>
<keyword evidence="4 6" id="KW-0539">Nucleus</keyword>